<evidence type="ECO:0000259" key="2">
    <source>
        <dbReference type="Pfam" id="PF13193"/>
    </source>
</evidence>
<dbReference type="NCBIfam" id="NF004837">
    <property type="entry name" value="PRK06187.1"/>
    <property type="match status" value="1"/>
</dbReference>
<proteinExistence type="predicted"/>
<reference evidence="3 4" key="1">
    <citation type="submission" date="2024-09" db="EMBL/GenBank/DDBJ databases">
        <authorList>
            <person name="Lee S.D."/>
        </authorList>
    </citation>
    <scope>NUCLEOTIDE SEQUENCE [LARGE SCALE GENOMIC DNA]</scope>
    <source>
        <strain evidence="3 4">N8-3</strain>
    </source>
</reference>
<feature type="domain" description="AMP-binding enzyme C-terminal" evidence="2">
    <location>
        <begin position="423"/>
        <end position="498"/>
    </location>
</feature>
<dbReference type="InterPro" id="IPR042099">
    <property type="entry name" value="ANL_N_sf"/>
</dbReference>
<protein>
    <submittedName>
        <fullName evidence="3">Long-chain fatty acid--CoA ligase</fullName>
    </submittedName>
</protein>
<name>A0ABV6VMX3_9ACTN</name>
<organism evidence="3 4">
    <name type="scientific">Streptacidiphilus cavernicola</name>
    <dbReference type="NCBI Taxonomy" id="3342716"/>
    <lineage>
        <taxon>Bacteria</taxon>
        <taxon>Bacillati</taxon>
        <taxon>Actinomycetota</taxon>
        <taxon>Actinomycetes</taxon>
        <taxon>Kitasatosporales</taxon>
        <taxon>Streptomycetaceae</taxon>
        <taxon>Streptacidiphilus</taxon>
    </lineage>
</organism>
<keyword evidence="3" id="KW-0436">Ligase</keyword>
<dbReference type="InterPro" id="IPR050237">
    <property type="entry name" value="ATP-dep_AMP-bd_enzyme"/>
</dbReference>
<sequence length="510" mass="54677">MSFNLATMLRESAQAHPDKPCLRAGERTVGYAELDRTSGRVAANLLAAGLVRGDRVAVQLPNVPEFLFAYFGILKAGLVMVPLNPLLKAAETAHQLLDSQARLLITFDACAAEARKAVVGLDDLELCLLGGPDREGGEWAFTDLCAPVADPDDVRDIAATDADDTAVIIYTSGTTGRPKGAELTHFQLFMNCTTAGAAFGVREDDVSLAVLPFFHVYGLSSLVNVTVRYGGALSLVPRFEIGPVVDAMADHGVSVFVGVPTMFHALQQADTAGRDLSRFRVACSGGAAMPAALMTAFEQRFGVAVLEGYGLSETASTATMNPSAEDRRPLSIGKPIWGVEARIVDGDGLELPPGAEHIGEILLRGHNVMKGYHRNPEATAEALRGGWLHTGDLAYRDADGFLFLVDRVKDLVIRGGYNVYPREVEEVLYTHPAVAEAAVVGRPDERLGEEVVAVVALRPGAGATAEELVGYCRERLAGYKYPREVRFLPELPKNATGKLLKRELRVAARG</sequence>
<dbReference type="InterPro" id="IPR045851">
    <property type="entry name" value="AMP-bd_C_sf"/>
</dbReference>
<dbReference type="PANTHER" id="PTHR43767">
    <property type="entry name" value="LONG-CHAIN-FATTY-ACID--COA LIGASE"/>
    <property type="match status" value="1"/>
</dbReference>
<dbReference type="Gene3D" id="3.30.300.30">
    <property type="match status" value="1"/>
</dbReference>
<dbReference type="EMBL" id="JBHFAB010000001">
    <property type="protein sequence ID" value="MFC1415095.1"/>
    <property type="molecule type" value="Genomic_DNA"/>
</dbReference>
<dbReference type="SUPFAM" id="SSF56801">
    <property type="entry name" value="Acetyl-CoA synthetase-like"/>
    <property type="match status" value="1"/>
</dbReference>
<evidence type="ECO:0000313" key="3">
    <source>
        <dbReference type="EMBL" id="MFC1415095.1"/>
    </source>
</evidence>
<dbReference type="InterPro" id="IPR000873">
    <property type="entry name" value="AMP-dep_synth/lig_dom"/>
</dbReference>
<dbReference type="Gene3D" id="3.40.50.12780">
    <property type="entry name" value="N-terminal domain of ligase-like"/>
    <property type="match status" value="1"/>
</dbReference>
<comment type="caution">
    <text evidence="3">The sequence shown here is derived from an EMBL/GenBank/DDBJ whole genome shotgun (WGS) entry which is preliminary data.</text>
</comment>
<dbReference type="CDD" id="cd05936">
    <property type="entry name" value="FC-FACS_FadD_like"/>
    <property type="match status" value="1"/>
</dbReference>
<keyword evidence="4" id="KW-1185">Reference proteome</keyword>
<dbReference type="Pfam" id="PF00501">
    <property type="entry name" value="AMP-binding"/>
    <property type="match status" value="1"/>
</dbReference>
<dbReference type="GO" id="GO:0016874">
    <property type="term" value="F:ligase activity"/>
    <property type="evidence" value="ECO:0007669"/>
    <property type="project" value="UniProtKB-KW"/>
</dbReference>
<dbReference type="PROSITE" id="PS00455">
    <property type="entry name" value="AMP_BINDING"/>
    <property type="match status" value="1"/>
</dbReference>
<gene>
    <name evidence="3" type="ORF">ACEZDE_00315</name>
</gene>
<dbReference type="Proteomes" id="UP001592531">
    <property type="component" value="Unassembled WGS sequence"/>
</dbReference>
<evidence type="ECO:0000313" key="4">
    <source>
        <dbReference type="Proteomes" id="UP001592531"/>
    </source>
</evidence>
<accession>A0ABV6VMX3</accession>
<dbReference type="Pfam" id="PF13193">
    <property type="entry name" value="AMP-binding_C"/>
    <property type="match status" value="1"/>
</dbReference>
<dbReference type="InterPro" id="IPR025110">
    <property type="entry name" value="AMP-bd_C"/>
</dbReference>
<dbReference type="PANTHER" id="PTHR43767:SF12">
    <property type="entry name" value="AMP-DEPENDENT SYNTHETASE AND LIGASE"/>
    <property type="match status" value="1"/>
</dbReference>
<dbReference type="InterPro" id="IPR020845">
    <property type="entry name" value="AMP-binding_CS"/>
</dbReference>
<evidence type="ECO:0000259" key="1">
    <source>
        <dbReference type="Pfam" id="PF00501"/>
    </source>
</evidence>
<feature type="domain" description="AMP-dependent synthetase/ligase" evidence="1">
    <location>
        <begin position="9"/>
        <end position="373"/>
    </location>
</feature>
<dbReference type="RefSeq" id="WP_380530218.1">
    <property type="nucleotide sequence ID" value="NZ_JBHFAB010000001.1"/>
</dbReference>